<dbReference type="eggNOG" id="COG1073">
    <property type="taxonomic scope" value="Bacteria"/>
</dbReference>
<dbReference type="GO" id="GO:0003824">
    <property type="term" value="F:catalytic activity"/>
    <property type="evidence" value="ECO:0007669"/>
    <property type="project" value="UniProtKB-ARBA"/>
</dbReference>
<feature type="compositionally biased region" description="Basic and acidic residues" evidence="1">
    <location>
        <begin position="146"/>
        <end position="157"/>
    </location>
</feature>
<sequence>MELQVKAADGRTLAAATWGRPDGRPVFLMHGSPGSRLGQTPRSSLLSRLGLRVITFDRPGYGESDRLPGRRVSDAAEDVRIIAEQLGIERFSVVGRSGGAPHALACAALLADRVVRTAALVSIAPWHAEGLDWQAGMSASNRGSYRRGERDDDEGRHLSTTLRIRSRDIRDDPQRLLDQLRGELPATDRWVLASGTMTSLLRASYREALRRDRGGWVDDALAFRQPWGFDVVDIPGEVLLWHGADDVYAPVEHTVWLGERIPHARVDIRPFEGHFGAMRVMPDVLHWAAQEPGEGAVAWPH</sequence>
<keyword evidence="4" id="KW-1185">Reference proteome</keyword>
<dbReference type="OrthoDB" id="9800988at2"/>
<dbReference type="EMBL" id="FOAZ01000001">
    <property type="protein sequence ID" value="SEK21146.1"/>
    <property type="molecule type" value="Genomic_DNA"/>
</dbReference>
<evidence type="ECO:0000259" key="2">
    <source>
        <dbReference type="Pfam" id="PF00561"/>
    </source>
</evidence>
<evidence type="ECO:0000256" key="1">
    <source>
        <dbReference type="SAM" id="MobiDB-lite"/>
    </source>
</evidence>
<feature type="region of interest" description="Disordered" evidence="1">
    <location>
        <begin position="138"/>
        <end position="157"/>
    </location>
</feature>
<gene>
    <name evidence="3" type="ORF">SAMN05414137_10193</name>
</gene>
<dbReference type="SUPFAM" id="SSF53474">
    <property type="entry name" value="alpha/beta-Hydrolases"/>
    <property type="match status" value="1"/>
</dbReference>
<evidence type="ECO:0000313" key="3">
    <source>
        <dbReference type="EMBL" id="SEK21146.1"/>
    </source>
</evidence>
<dbReference type="STRING" id="235985.SAMN05414137_10193"/>
<dbReference type="Gene3D" id="3.40.50.1820">
    <property type="entry name" value="alpha/beta hydrolase"/>
    <property type="match status" value="1"/>
</dbReference>
<reference evidence="4" key="1">
    <citation type="submission" date="2016-10" db="EMBL/GenBank/DDBJ databases">
        <authorList>
            <person name="Varghese N."/>
        </authorList>
    </citation>
    <scope>NUCLEOTIDE SEQUENCE [LARGE SCALE GENOMIC DNA]</scope>
    <source>
        <strain evidence="4">DSM 45096 / BCRC 16803 / CGMCC 4.1857 / CIP 109030 / JCM 12277 / KCTC 19219 / NBRC 100920 / 33214</strain>
    </source>
</reference>
<dbReference type="Proteomes" id="UP000183015">
    <property type="component" value="Unassembled WGS sequence"/>
</dbReference>
<protein>
    <submittedName>
        <fullName evidence="3">Pimeloyl-ACP methyl ester carboxylesterase</fullName>
    </submittedName>
</protein>
<organism evidence="3 4">
    <name type="scientific">Streptacidiphilus jiangxiensis</name>
    <dbReference type="NCBI Taxonomy" id="235985"/>
    <lineage>
        <taxon>Bacteria</taxon>
        <taxon>Bacillati</taxon>
        <taxon>Actinomycetota</taxon>
        <taxon>Actinomycetes</taxon>
        <taxon>Kitasatosporales</taxon>
        <taxon>Streptomycetaceae</taxon>
        <taxon>Streptacidiphilus</taxon>
    </lineage>
</organism>
<dbReference type="InterPro" id="IPR029058">
    <property type="entry name" value="AB_hydrolase_fold"/>
</dbReference>
<evidence type="ECO:0000313" key="4">
    <source>
        <dbReference type="Proteomes" id="UP000183015"/>
    </source>
</evidence>
<dbReference type="Pfam" id="PF00561">
    <property type="entry name" value="Abhydrolase_1"/>
    <property type="match status" value="1"/>
</dbReference>
<feature type="domain" description="AB hydrolase-1" evidence="2">
    <location>
        <begin position="25"/>
        <end position="275"/>
    </location>
</feature>
<dbReference type="PANTHER" id="PTHR45763:SF46">
    <property type="entry name" value="AB HYDROLASE-1 DOMAIN-CONTAINING PROTEIN"/>
    <property type="match status" value="1"/>
</dbReference>
<name>A0A1H7F4S2_STRJI</name>
<dbReference type="AlphaFoldDB" id="A0A1H7F4S2"/>
<dbReference type="InterPro" id="IPR000073">
    <property type="entry name" value="AB_hydrolase_1"/>
</dbReference>
<dbReference type="RefSeq" id="WP_042453648.1">
    <property type="nucleotide sequence ID" value="NZ_BBPN01000029.1"/>
</dbReference>
<dbReference type="PANTHER" id="PTHR45763">
    <property type="entry name" value="HYDROLASE, ALPHA/BETA FOLD FAMILY PROTEIN, EXPRESSED-RELATED"/>
    <property type="match status" value="1"/>
</dbReference>
<accession>A0A1H7F4S2</accession>
<proteinExistence type="predicted"/>